<keyword evidence="1" id="KW-1133">Transmembrane helix</keyword>
<feature type="transmembrane region" description="Helical" evidence="1">
    <location>
        <begin position="80"/>
        <end position="98"/>
    </location>
</feature>
<feature type="transmembrane region" description="Helical" evidence="1">
    <location>
        <begin position="30"/>
        <end position="47"/>
    </location>
</feature>
<feature type="transmembrane region" description="Helical" evidence="1">
    <location>
        <begin position="126"/>
        <end position="143"/>
    </location>
</feature>
<feature type="transmembrane region" description="Helical" evidence="1">
    <location>
        <begin position="103"/>
        <end position="120"/>
    </location>
</feature>
<evidence type="ECO:0000256" key="1">
    <source>
        <dbReference type="SAM" id="Phobius"/>
    </source>
</evidence>
<feature type="transmembrane region" description="Helical" evidence="1">
    <location>
        <begin position="54"/>
        <end position="74"/>
    </location>
</feature>
<sequence length="178" mass="20879">MLFYIVFIISLVRGLIVNRDIVFTLRQSAIIYYSVFYFLVPIILDNLKKIRIYFSLFIICTSIVVLVRLFGVKIQGLGSFYYYYVSLSLIFLIFYPLLIKKPVLKFFSYSLILVHLAIILLSKVRAAWMGILMGILFIIYMFFRIPVMRKDLKKILLLGMLGFLVLAIILPVFLIFYP</sequence>
<organism evidence="2">
    <name type="scientific">marine sediment metagenome</name>
    <dbReference type="NCBI Taxonomy" id="412755"/>
    <lineage>
        <taxon>unclassified sequences</taxon>
        <taxon>metagenomes</taxon>
        <taxon>ecological metagenomes</taxon>
    </lineage>
</organism>
<dbReference type="AlphaFoldDB" id="X1CQH9"/>
<dbReference type="EMBL" id="BART01016812">
    <property type="protein sequence ID" value="GAG86496.1"/>
    <property type="molecule type" value="Genomic_DNA"/>
</dbReference>
<proteinExistence type="predicted"/>
<evidence type="ECO:0000313" key="2">
    <source>
        <dbReference type="EMBL" id="GAG86496.1"/>
    </source>
</evidence>
<keyword evidence="1" id="KW-0812">Transmembrane</keyword>
<feature type="non-terminal residue" evidence="2">
    <location>
        <position position="178"/>
    </location>
</feature>
<protein>
    <submittedName>
        <fullName evidence="2">Uncharacterized protein</fullName>
    </submittedName>
</protein>
<name>X1CQH9_9ZZZZ</name>
<accession>X1CQH9</accession>
<comment type="caution">
    <text evidence="2">The sequence shown here is derived from an EMBL/GenBank/DDBJ whole genome shotgun (WGS) entry which is preliminary data.</text>
</comment>
<reference evidence="2" key="1">
    <citation type="journal article" date="2014" name="Front. Microbiol.">
        <title>High frequency of phylogenetically diverse reductive dehalogenase-homologous genes in deep subseafloor sedimentary metagenomes.</title>
        <authorList>
            <person name="Kawai M."/>
            <person name="Futagami T."/>
            <person name="Toyoda A."/>
            <person name="Takaki Y."/>
            <person name="Nishi S."/>
            <person name="Hori S."/>
            <person name="Arai W."/>
            <person name="Tsubouchi T."/>
            <person name="Morono Y."/>
            <person name="Uchiyama I."/>
            <person name="Ito T."/>
            <person name="Fujiyama A."/>
            <person name="Inagaki F."/>
            <person name="Takami H."/>
        </authorList>
    </citation>
    <scope>NUCLEOTIDE SEQUENCE</scope>
    <source>
        <strain evidence="2">Expedition CK06-06</strain>
    </source>
</reference>
<keyword evidence="1" id="KW-0472">Membrane</keyword>
<feature type="transmembrane region" description="Helical" evidence="1">
    <location>
        <begin position="155"/>
        <end position="177"/>
    </location>
</feature>
<gene>
    <name evidence="2" type="ORF">S01H4_32215</name>
</gene>